<keyword evidence="5" id="KW-1185">Reference proteome</keyword>
<dbReference type="SMART" id="SM00450">
    <property type="entry name" value="RHOD"/>
    <property type="match status" value="2"/>
</dbReference>
<dbReference type="FunCoup" id="A0A2V0P8R9">
    <property type="interactions" value="1820"/>
</dbReference>
<dbReference type="InterPro" id="IPR045078">
    <property type="entry name" value="TST/MPST-like"/>
</dbReference>
<dbReference type="PANTHER" id="PTHR11364">
    <property type="entry name" value="THIOSULFATE SULFERTANSFERASE"/>
    <property type="match status" value="1"/>
</dbReference>
<dbReference type="OrthoDB" id="270167at2759"/>
<dbReference type="Pfam" id="PF00581">
    <property type="entry name" value="Rhodanese"/>
    <property type="match status" value="1"/>
</dbReference>
<proteinExistence type="predicted"/>
<dbReference type="Gene3D" id="3.40.250.10">
    <property type="entry name" value="Rhodanese-like domain"/>
    <property type="match status" value="2"/>
</dbReference>
<feature type="domain" description="Rhodanese" evidence="3">
    <location>
        <begin position="54"/>
        <end position="171"/>
    </location>
</feature>
<keyword evidence="2" id="KW-0677">Repeat</keyword>
<dbReference type="InParanoid" id="A0A2V0P8R9"/>
<comment type="caution">
    <text evidence="4">The sequence shown here is derived from an EMBL/GenBank/DDBJ whole genome shotgun (WGS) entry which is preliminary data.</text>
</comment>
<dbReference type="PROSITE" id="PS50206">
    <property type="entry name" value="RHODANESE_3"/>
    <property type="match status" value="2"/>
</dbReference>
<keyword evidence="1 4" id="KW-0808">Transferase</keyword>
<dbReference type="Proteomes" id="UP000247498">
    <property type="component" value="Unassembled WGS sequence"/>
</dbReference>
<dbReference type="InterPro" id="IPR001763">
    <property type="entry name" value="Rhodanese-like_dom"/>
</dbReference>
<dbReference type="CDD" id="cd01449">
    <property type="entry name" value="TST_Repeat_2"/>
    <property type="match status" value="1"/>
</dbReference>
<sequence length="344" mass="35346">MLKACSRSVLASRQVPATAAGVAARASRRRATTMAAAGGVPPLVSPQWLAERLGSPGVKVLDVSWYMPAMGRDRVADFRAARIPGARFWDIDGVCAPASDLPHMLPSEAAFAAAADALGVANGDTVVLYDGMGAFSSPRAWWTWKVFGHENAAVLEGGLPAWKAAGLPLETDAVTDEAMRAATEAARATGGGPARYKARLARDKVKSLSEMRAIIDAGAGAGAAPQVADARPAGRFRGADPEPRAGLRGGHMPGAKSLPFNAMYVDGALAAARFKSPEQLRAAFESAGVDPAAPLVATCGSGLTACVLALGAHLATGGGALPAVYDGSWSEWGAYDDTPIVKDE</sequence>
<dbReference type="SUPFAM" id="SSF52821">
    <property type="entry name" value="Rhodanese/Cell cycle control phosphatase"/>
    <property type="match status" value="2"/>
</dbReference>
<dbReference type="EMBL" id="BDRX01000049">
    <property type="protein sequence ID" value="GBF94260.1"/>
    <property type="molecule type" value="Genomic_DNA"/>
</dbReference>
<protein>
    <submittedName>
        <fullName evidence="4">3-mercaptopyruvate sulfurtransferase</fullName>
    </submittedName>
</protein>
<gene>
    <name evidence="4" type="ORF">Rsub_06530</name>
</gene>
<accession>A0A2V0P8R9</accession>
<dbReference type="CDD" id="cd01448">
    <property type="entry name" value="TST_Repeat_1"/>
    <property type="match status" value="1"/>
</dbReference>
<evidence type="ECO:0000259" key="3">
    <source>
        <dbReference type="PROSITE" id="PS50206"/>
    </source>
</evidence>
<evidence type="ECO:0000313" key="4">
    <source>
        <dbReference type="EMBL" id="GBF94260.1"/>
    </source>
</evidence>
<keyword evidence="4" id="KW-0670">Pyruvate</keyword>
<dbReference type="STRING" id="307507.A0A2V0P8R9"/>
<feature type="domain" description="Rhodanese" evidence="3">
    <location>
        <begin position="221"/>
        <end position="341"/>
    </location>
</feature>
<name>A0A2V0P8R9_9CHLO</name>
<evidence type="ECO:0000313" key="5">
    <source>
        <dbReference type="Proteomes" id="UP000247498"/>
    </source>
</evidence>
<dbReference type="PANTHER" id="PTHR11364:SF27">
    <property type="entry name" value="SULFURTRANSFERASE"/>
    <property type="match status" value="1"/>
</dbReference>
<dbReference type="AlphaFoldDB" id="A0A2V0P8R9"/>
<organism evidence="4 5">
    <name type="scientific">Raphidocelis subcapitata</name>
    <dbReference type="NCBI Taxonomy" id="307507"/>
    <lineage>
        <taxon>Eukaryota</taxon>
        <taxon>Viridiplantae</taxon>
        <taxon>Chlorophyta</taxon>
        <taxon>core chlorophytes</taxon>
        <taxon>Chlorophyceae</taxon>
        <taxon>CS clade</taxon>
        <taxon>Sphaeropleales</taxon>
        <taxon>Selenastraceae</taxon>
        <taxon>Raphidocelis</taxon>
    </lineage>
</organism>
<reference evidence="4 5" key="1">
    <citation type="journal article" date="2018" name="Sci. Rep.">
        <title>Raphidocelis subcapitata (=Pseudokirchneriella subcapitata) provides an insight into genome evolution and environmental adaptations in the Sphaeropleales.</title>
        <authorList>
            <person name="Suzuki S."/>
            <person name="Yamaguchi H."/>
            <person name="Nakajima N."/>
            <person name="Kawachi M."/>
        </authorList>
    </citation>
    <scope>NUCLEOTIDE SEQUENCE [LARGE SCALE GENOMIC DNA]</scope>
    <source>
        <strain evidence="4 5">NIES-35</strain>
    </source>
</reference>
<dbReference type="GO" id="GO:0004792">
    <property type="term" value="F:thiosulfate-cyanide sulfurtransferase activity"/>
    <property type="evidence" value="ECO:0007669"/>
    <property type="project" value="TreeGrafter"/>
</dbReference>
<evidence type="ECO:0000256" key="1">
    <source>
        <dbReference type="ARBA" id="ARBA00022679"/>
    </source>
</evidence>
<dbReference type="GO" id="GO:0005739">
    <property type="term" value="C:mitochondrion"/>
    <property type="evidence" value="ECO:0007669"/>
    <property type="project" value="TreeGrafter"/>
</dbReference>
<dbReference type="InterPro" id="IPR036873">
    <property type="entry name" value="Rhodanese-like_dom_sf"/>
</dbReference>
<evidence type="ECO:0000256" key="2">
    <source>
        <dbReference type="ARBA" id="ARBA00022737"/>
    </source>
</evidence>